<dbReference type="AlphaFoldDB" id="A0A7K0G6Y0"/>
<dbReference type="Gene3D" id="1.10.1220.10">
    <property type="entry name" value="Met repressor-like"/>
    <property type="match status" value="1"/>
</dbReference>
<sequence length="70" mass="7988">MGAFDKLNQITPKETPKQKIVPVKERKRDAESSYTLWLDKDLLKALKIKAVEDGVNVKTLVEEAVRSYLT</sequence>
<proteinExistence type="predicted"/>
<dbReference type="OrthoDB" id="9924062at2"/>
<evidence type="ECO:0008006" key="3">
    <source>
        <dbReference type="Google" id="ProtNLM"/>
    </source>
</evidence>
<dbReference type="GO" id="GO:0006355">
    <property type="term" value="P:regulation of DNA-templated transcription"/>
    <property type="evidence" value="ECO:0007669"/>
    <property type="project" value="InterPro"/>
</dbReference>
<name>A0A7K0G6Y0_9SPHI</name>
<organism evidence="1 2">
    <name type="scientific">Pedobacter petrophilus</name>
    <dbReference type="NCBI Taxonomy" id="1908241"/>
    <lineage>
        <taxon>Bacteria</taxon>
        <taxon>Pseudomonadati</taxon>
        <taxon>Bacteroidota</taxon>
        <taxon>Sphingobacteriia</taxon>
        <taxon>Sphingobacteriales</taxon>
        <taxon>Sphingobacteriaceae</taxon>
        <taxon>Pedobacter</taxon>
    </lineage>
</organism>
<gene>
    <name evidence="1" type="ORF">GJU39_21910</name>
</gene>
<keyword evidence="2" id="KW-1185">Reference proteome</keyword>
<dbReference type="Proteomes" id="UP000487757">
    <property type="component" value="Unassembled WGS sequence"/>
</dbReference>
<dbReference type="SUPFAM" id="SSF47598">
    <property type="entry name" value="Ribbon-helix-helix"/>
    <property type="match status" value="1"/>
</dbReference>
<dbReference type="RefSeq" id="WP_154283136.1">
    <property type="nucleotide sequence ID" value="NZ_JBHUJQ010000002.1"/>
</dbReference>
<accession>A0A7K0G6Y0</accession>
<dbReference type="InterPro" id="IPR010985">
    <property type="entry name" value="Ribbon_hlx_hlx"/>
</dbReference>
<reference evidence="1 2" key="1">
    <citation type="submission" date="2019-11" db="EMBL/GenBank/DDBJ databases">
        <title>Pedobacter petrophilus genome.</title>
        <authorList>
            <person name="Feldbauer M.J."/>
            <person name="Newman J.D."/>
        </authorList>
    </citation>
    <scope>NUCLEOTIDE SEQUENCE [LARGE SCALE GENOMIC DNA]</scope>
    <source>
        <strain evidence="1 2">LMG 29686</strain>
    </source>
</reference>
<dbReference type="InterPro" id="IPR013321">
    <property type="entry name" value="Arc_rbn_hlx_hlx"/>
</dbReference>
<dbReference type="EMBL" id="WKKH01000070">
    <property type="protein sequence ID" value="MRX78736.1"/>
    <property type="molecule type" value="Genomic_DNA"/>
</dbReference>
<evidence type="ECO:0000313" key="2">
    <source>
        <dbReference type="Proteomes" id="UP000487757"/>
    </source>
</evidence>
<comment type="caution">
    <text evidence="1">The sequence shown here is derived from an EMBL/GenBank/DDBJ whole genome shotgun (WGS) entry which is preliminary data.</text>
</comment>
<protein>
    <recommendedName>
        <fullName evidence="3">Ribbon-helix-helix protein, CopG family</fullName>
    </recommendedName>
</protein>
<evidence type="ECO:0000313" key="1">
    <source>
        <dbReference type="EMBL" id="MRX78736.1"/>
    </source>
</evidence>